<dbReference type="InterPro" id="IPR003439">
    <property type="entry name" value="ABC_transporter-like_ATP-bd"/>
</dbReference>
<dbReference type="GeneID" id="7832526"/>
<gene>
    <name evidence="12" type="ORF">TTHERM_00476990</name>
</gene>
<dbReference type="Pfam" id="PF00005">
    <property type="entry name" value="ABC_tran"/>
    <property type="match status" value="2"/>
</dbReference>
<feature type="transmembrane region" description="Helical" evidence="10">
    <location>
        <begin position="1174"/>
        <end position="1196"/>
    </location>
</feature>
<dbReference type="GO" id="GO:0005524">
    <property type="term" value="F:ATP binding"/>
    <property type="evidence" value="ECO:0007669"/>
    <property type="project" value="UniProtKB-KW"/>
</dbReference>
<dbReference type="FunFam" id="3.40.50.300:FF:000335">
    <property type="entry name" value="ATP binding cassette subfamily A member 5"/>
    <property type="match status" value="1"/>
</dbReference>
<proteinExistence type="inferred from homology"/>
<dbReference type="Proteomes" id="UP000009168">
    <property type="component" value="Unassembled WGS sequence"/>
</dbReference>
<keyword evidence="7" id="KW-0067">ATP-binding</keyword>
<name>I7M849_TETTS</name>
<feature type="transmembrane region" description="Helical" evidence="10">
    <location>
        <begin position="1125"/>
        <end position="1141"/>
    </location>
</feature>
<feature type="transmembrane region" description="Helical" evidence="10">
    <location>
        <begin position="1236"/>
        <end position="1254"/>
    </location>
</feature>
<evidence type="ECO:0000256" key="5">
    <source>
        <dbReference type="ARBA" id="ARBA00022737"/>
    </source>
</evidence>
<evidence type="ECO:0000256" key="8">
    <source>
        <dbReference type="ARBA" id="ARBA00022989"/>
    </source>
</evidence>
<keyword evidence="9 10" id="KW-0472">Membrane</keyword>
<dbReference type="SMART" id="SM00382">
    <property type="entry name" value="AAA"/>
    <property type="match status" value="2"/>
</dbReference>
<dbReference type="InterPro" id="IPR027417">
    <property type="entry name" value="P-loop_NTPase"/>
</dbReference>
<dbReference type="Gene3D" id="3.40.50.300">
    <property type="entry name" value="P-loop containing nucleotide triphosphate hydrolases"/>
    <property type="match status" value="2"/>
</dbReference>
<feature type="transmembrane region" description="Helical" evidence="10">
    <location>
        <begin position="344"/>
        <end position="367"/>
    </location>
</feature>
<comment type="similarity">
    <text evidence="2">Belongs to the ABC transporter superfamily. ABCA family.</text>
</comment>
<keyword evidence="4 10" id="KW-0812">Transmembrane</keyword>
<dbReference type="InterPro" id="IPR026082">
    <property type="entry name" value="ABCA"/>
</dbReference>
<feature type="transmembrane region" description="Helical" evidence="10">
    <location>
        <begin position="444"/>
        <end position="465"/>
    </location>
</feature>
<evidence type="ECO:0000256" key="9">
    <source>
        <dbReference type="ARBA" id="ARBA00023136"/>
    </source>
</evidence>
<dbReference type="FunFam" id="3.40.50.300:FF:000298">
    <property type="entry name" value="ATP-binding cassette sub-family A member 12"/>
    <property type="match status" value="1"/>
</dbReference>
<accession>I7M849</accession>
<comment type="subcellular location">
    <subcellularLocation>
        <location evidence="1">Membrane</location>
        <topology evidence="1">Multi-pass membrane protein</topology>
    </subcellularLocation>
</comment>
<feature type="transmembrane region" description="Helical" evidence="10">
    <location>
        <begin position="403"/>
        <end position="423"/>
    </location>
</feature>
<dbReference type="CDD" id="cd03263">
    <property type="entry name" value="ABC_subfamily_A"/>
    <property type="match status" value="2"/>
</dbReference>
<dbReference type="RefSeq" id="XP_001017406.2">
    <property type="nucleotide sequence ID" value="XM_001017406.2"/>
</dbReference>
<dbReference type="eggNOG" id="KOG0059">
    <property type="taxonomic scope" value="Eukaryota"/>
</dbReference>
<dbReference type="InterPro" id="IPR017871">
    <property type="entry name" value="ABC_transporter-like_CS"/>
</dbReference>
<dbReference type="GO" id="GO:0016020">
    <property type="term" value="C:membrane"/>
    <property type="evidence" value="ECO:0007669"/>
    <property type="project" value="UniProtKB-SubCell"/>
</dbReference>
<dbReference type="InterPro" id="IPR003593">
    <property type="entry name" value="AAA+_ATPase"/>
</dbReference>
<feature type="transmembrane region" description="Helical" evidence="10">
    <location>
        <begin position="268"/>
        <end position="288"/>
    </location>
</feature>
<feature type="transmembrane region" description="Helical" evidence="10">
    <location>
        <begin position="1091"/>
        <end position="1113"/>
    </location>
</feature>
<keyword evidence="3" id="KW-0813">Transport</keyword>
<evidence type="ECO:0000256" key="6">
    <source>
        <dbReference type="ARBA" id="ARBA00022741"/>
    </source>
</evidence>
<dbReference type="PANTHER" id="PTHR19229:SF36">
    <property type="entry name" value="ATP-BINDING CASSETTE SUB-FAMILY A MEMBER 2"/>
    <property type="match status" value="1"/>
</dbReference>
<feature type="transmembrane region" description="Helical" evidence="10">
    <location>
        <begin position="309"/>
        <end position="332"/>
    </location>
</feature>
<dbReference type="PROSITE" id="PS00211">
    <property type="entry name" value="ABC_TRANSPORTER_1"/>
    <property type="match status" value="2"/>
</dbReference>
<keyword evidence="13" id="KW-1185">Reference proteome</keyword>
<dbReference type="EMBL" id="GG662667">
    <property type="protein sequence ID" value="EAR97161.2"/>
    <property type="molecule type" value="Genomic_DNA"/>
</dbReference>
<evidence type="ECO:0000256" key="1">
    <source>
        <dbReference type="ARBA" id="ARBA00004141"/>
    </source>
</evidence>
<dbReference type="GO" id="GO:0140359">
    <property type="term" value="F:ABC-type transporter activity"/>
    <property type="evidence" value="ECO:0007669"/>
    <property type="project" value="InterPro"/>
</dbReference>
<sequence length="1831" mass="208427">MKFSTHLKALMRKNYILWKRNCCCSCLEVFLPVFLCCFFFLIRSQVSIDYLDQESFIDPYYVSKNYADNLLPVYSTFLPDSTPVNDPIHNIPLPIQIKDCLTGKTSDFPDYRNGYIAMVDPGNLLQPLANIFTNYKKYKVKSYNNIQDLTDYISGSGYNQDICFGVAVDSYQNNNFKYRLLFNTSDQNQLEVPNTLDPSVLTYVYQMIKDYFYPWRDNGFLTIQNWIDNIIFRQVANNQNMKIFSSITSMTIEKYGNDPLSTTLKGNFAVYVILPMILVYLRMTYGLLIEKEKKIREGMKVMGMSDASFYVSWVLYYFIIYVLISLLVASVLNGAIFKHTDWSVLFIWHLLFGISLIFQSLFITTFFTKARIGNIVAMVFFLFQYMVVFIVQGNSDPTEQTKVSASILSHTGTTFACDVFLLIEAQQRGITWSNLGQTIDNYSISVNMGMNILNIFIFIILSIYFDQVFPNDFGKKQHPLFFINWIWRKKLTPEQKRQRLLGKVNDEEAAINFDDNVEDVAKNLKDQEALNQVVTLKNVRKVYSSGKLAVNGISFTMYNGQIFALLGHNGAGKTSTISMLTGMYEMTDGQAIALGKDVQQEMSDIRTFMGVCPQYDILFDNLTVKEHLELFAVFKGMTDSKLIQQEALKHIQDVDLGEKTNELARNLSGGQRRRLSVAIAFIGGSKLIYLDEPTSGMDTSARRHIWDMLKRYKNDKVICLTTHFMDEADYLGDRIGIMADGQIVCLGRPLFLKNKFGTGYNLTIVKKNPTDSSEPIKQFIQKFIPDAKILSDVSAEIGFQLKNESISAFPQMFNSLDQSLEQLNIQSYGISITTLEEVFLRVAHLKEEKKEQIRLEKLHLEKKRLSVEQQKIEEDTMNEADNIDFQKIRITKSSKLFFIHVWAQIVKRAIYFKRDVRSLLCEVVLPCLVVVFGLSLTLIKFIQESPAVELVPSNFPTPLNAVVSKDPSITSQVADGIFGSFVNSSLYNFAKPYQTAITPNLWDTEVFNQKNTDSVLGYYINSISPTTYSYTAEINTIYRDAAPFAMNQMNNAIINYYLKQNNLPTITITVTNDPLPLTKEIKSFEGSATGIVASFIYAIAYSFIPASIITFTVKERTDKIKHQQLVSGVGLFSYWFSNYLIDMVKHIIPAVFAICMVYAYNISAFTADDCMGAVVLLLFLYGWSVIPFTYFIGFLFEDYGNAQVAAFFINFMAGGIFPLIIFILRIIKSTRDAGIIVGWILRIIPSFSFGYGILNIGNRNLYAFFDGSKTPQSAFSLDISGGDLILTFVEGFFYFFLVFAIEIGSHIGSISRLISNEASVPYVPKEYDEDVQKEITRVENSKPSDFTVRVNKLRKVFIPNKDRIKVAVDQVSFGISNGECFTLLGVNGAGKTTTFKILSGEINQTSGECHIYGYDVSKELSSARAHIGYCPQFDALIENLTAREHLELYAAIKGIPYELRERLVKQKIVEMDLTEFEHKLAGTYSGGNKRKLSVAIAMLGNPETVFLDEPSTGMDPAARRFMWSVISRISTKRKASSVILTTHSMEEAEALSTRIAIQVEGILKCIGTVQQIKDKFGEGYEVEIKLTVPSDDELISNLSSLGISQQEALKHIHFNELHSYLQRLNGMHYQEKIQANGEGSQLYARLNSSFGVSVLSLAQYIILETRGDVIKQFIQQNLGQFTIIEHFDDFYRFRIESDISIGKMFELFEQNKAKLQVDNYSVKQATIEQIFNLFATNSIPLNFKKKGNHNHYNHQQQQQNMIQQNPQQIELTHVNKNEEYNPQHQQLHVQDKYIANSDSMQTPPNNEANVINIKGFEHHSNNTYFKPNQKQ</sequence>
<feature type="transmembrane region" description="Helical" evidence="10">
    <location>
        <begin position="21"/>
        <end position="42"/>
    </location>
</feature>
<dbReference type="InParanoid" id="I7M849"/>
<evidence type="ECO:0000313" key="12">
    <source>
        <dbReference type="EMBL" id="EAR97161.2"/>
    </source>
</evidence>
<organism evidence="12 13">
    <name type="scientific">Tetrahymena thermophila (strain SB210)</name>
    <dbReference type="NCBI Taxonomy" id="312017"/>
    <lineage>
        <taxon>Eukaryota</taxon>
        <taxon>Sar</taxon>
        <taxon>Alveolata</taxon>
        <taxon>Ciliophora</taxon>
        <taxon>Intramacronucleata</taxon>
        <taxon>Oligohymenophorea</taxon>
        <taxon>Hymenostomatida</taxon>
        <taxon>Tetrahymenina</taxon>
        <taxon>Tetrahymenidae</taxon>
        <taxon>Tetrahymena</taxon>
    </lineage>
</organism>
<dbReference type="InterPro" id="IPR013525">
    <property type="entry name" value="ABC2_TM"/>
</dbReference>
<evidence type="ECO:0000313" key="13">
    <source>
        <dbReference type="Proteomes" id="UP000009168"/>
    </source>
</evidence>
<evidence type="ECO:0000256" key="4">
    <source>
        <dbReference type="ARBA" id="ARBA00022692"/>
    </source>
</evidence>
<dbReference type="Pfam" id="PF12698">
    <property type="entry name" value="ABC2_membrane_3"/>
    <property type="match status" value="2"/>
</dbReference>
<evidence type="ECO:0000256" key="7">
    <source>
        <dbReference type="ARBA" id="ARBA00022840"/>
    </source>
</evidence>
<keyword evidence="6" id="KW-0547">Nucleotide-binding</keyword>
<feature type="transmembrane region" description="Helical" evidence="10">
    <location>
        <begin position="374"/>
        <end position="391"/>
    </location>
</feature>
<feature type="transmembrane region" description="Helical" evidence="10">
    <location>
        <begin position="1147"/>
        <end position="1167"/>
    </location>
</feature>
<dbReference type="PANTHER" id="PTHR19229">
    <property type="entry name" value="ATP-BINDING CASSETTE TRANSPORTER SUBFAMILY A ABCA"/>
    <property type="match status" value="1"/>
</dbReference>
<reference evidence="13" key="1">
    <citation type="journal article" date="2006" name="PLoS Biol.">
        <title>Macronuclear genome sequence of the ciliate Tetrahymena thermophila, a model eukaryote.</title>
        <authorList>
            <person name="Eisen J.A."/>
            <person name="Coyne R.S."/>
            <person name="Wu M."/>
            <person name="Wu D."/>
            <person name="Thiagarajan M."/>
            <person name="Wortman J.R."/>
            <person name="Badger J.H."/>
            <person name="Ren Q."/>
            <person name="Amedeo P."/>
            <person name="Jones K.M."/>
            <person name="Tallon L.J."/>
            <person name="Delcher A.L."/>
            <person name="Salzberg S.L."/>
            <person name="Silva J.C."/>
            <person name="Haas B.J."/>
            <person name="Majoros W.H."/>
            <person name="Farzad M."/>
            <person name="Carlton J.M."/>
            <person name="Smith R.K. Jr."/>
            <person name="Garg J."/>
            <person name="Pearlman R.E."/>
            <person name="Karrer K.M."/>
            <person name="Sun L."/>
            <person name="Manning G."/>
            <person name="Elde N.C."/>
            <person name="Turkewitz A.P."/>
            <person name="Asai D.J."/>
            <person name="Wilkes D.E."/>
            <person name="Wang Y."/>
            <person name="Cai H."/>
            <person name="Collins K."/>
            <person name="Stewart B.A."/>
            <person name="Lee S.R."/>
            <person name="Wilamowska K."/>
            <person name="Weinberg Z."/>
            <person name="Ruzzo W.L."/>
            <person name="Wloga D."/>
            <person name="Gaertig J."/>
            <person name="Frankel J."/>
            <person name="Tsao C.-C."/>
            <person name="Gorovsky M.A."/>
            <person name="Keeling P.J."/>
            <person name="Waller R.F."/>
            <person name="Patron N.J."/>
            <person name="Cherry J.M."/>
            <person name="Stover N.A."/>
            <person name="Krieger C.J."/>
            <person name="del Toro C."/>
            <person name="Ryder H.F."/>
            <person name="Williamson S.C."/>
            <person name="Barbeau R.A."/>
            <person name="Hamilton E.P."/>
            <person name="Orias E."/>
        </authorList>
    </citation>
    <scope>NUCLEOTIDE SEQUENCE [LARGE SCALE GENOMIC DNA]</scope>
    <source>
        <strain evidence="13">SB210</strain>
    </source>
</reference>
<keyword evidence="8 10" id="KW-1133">Transmembrane helix</keyword>
<dbReference type="GO" id="GO:0005319">
    <property type="term" value="F:lipid transporter activity"/>
    <property type="evidence" value="ECO:0007669"/>
    <property type="project" value="TreeGrafter"/>
</dbReference>
<feature type="transmembrane region" description="Helical" evidence="10">
    <location>
        <begin position="1202"/>
        <end position="1224"/>
    </location>
</feature>
<evidence type="ECO:0000256" key="3">
    <source>
        <dbReference type="ARBA" id="ARBA00022448"/>
    </source>
</evidence>
<keyword evidence="5" id="KW-0677">Repeat</keyword>
<dbReference type="SUPFAM" id="SSF52540">
    <property type="entry name" value="P-loop containing nucleoside triphosphate hydrolases"/>
    <property type="match status" value="2"/>
</dbReference>
<feature type="domain" description="ABC transporter" evidence="11">
    <location>
        <begin position="1348"/>
        <end position="1585"/>
    </location>
</feature>
<evidence type="ECO:0000256" key="2">
    <source>
        <dbReference type="ARBA" id="ARBA00008869"/>
    </source>
</evidence>
<evidence type="ECO:0000256" key="10">
    <source>
        <dbReference type="SAM" id="Phobius"/>
    </source>
</evidence>
<feature type="domain" description="ABC transporter" evidence="11">
    <location>
        <begin position="534"/>
        <end position="765"/>
    </location>
</feature>
<dbReference type="OrthoDB" id="10255969at2759"/>
<dbReference type="PROSITE" id="PS50893">
    <property type="entry name" value="ABC_TRANSPORTER_2"/>
    <property type="match status" value="2"/>
</dbReference>
<protein>
    <submittedName>
        <fullName evidence="12">ABC transporter family protein</fullName>
    </submittedName>
</protein>
<dbReference type="GO" id="GO:0016887">
    <property type="term" value="F:ATP hydrolysis activity"/>
    <property type="evidence" value="ECO:0007669"/>
    <property type="project" value="InterPro"/>
</dbReference>
<dbReference type="KEGG" id="tet:TTHERM_00476990"/>
<evidence type="ECO:0000259" key="11">
    <source>
        <dbReference type="PROSITE" id="PS50893"/>
    </source>
</evidence>